<organism evidence="2 3">
    <name type="scientific">Desulfarculus baarsii (strain ATCC 33931 / DSM 2075 / LMG 7858 / VKM B-1802 / 2st14)</name>
    <dbReference type="NCBI Taxonomy" id="644282"/>
    <lineage>
        <taxon>Bacteria</taxon>
        <taxon>Pseudomonadati</taxon>
        <taxon>Thermodesulfobacteriota</taxon>
        <taxon>Desulfarculia</taxon>
        <taxon>Desulfarculales</taxon>
        <taxon>Desulfarculaceae</taxon>
        <taxon>Desulfarculus</taxon>
    </lineage>
</organism>
<evidence type="ECO:0000313" key="2">
    <source>
        <dbReference type="EMBL" id="ADK84047.1"/>
    </source>
</evidence>
<keyword evidence="3" id="KW-1185">Reference proteome</keyword>
<name>E1QER1_DESB2</name>
<feature type="transmembrane region" description="Helical" evidence="1">
    <location>
        <begin position="7"/>
        <end position="26"/>
    </location>
</feature>
<dbReference type="HOGENOM" id="CLU_2824048_0_0_7"/>
<feature type="transmembrane region" description="Helical" evidence="1">
    <location>
        <begin position="38"/>
        <end position="57"/>
    </location>
</feature>
<proteinExistence type="predicted"/>
<dbReference type="RefSeq" id="WP_013257502.1">
    <property type="nucleotide sequence ID" value="NC_014365.1"/>
</dbReference>
<gene>
    <name evidence="2" type="ordered locus">Deba_0675</name>
</gene>
<dbReference type="Proteomes" id="UP000009047">
    <property type="component" value="Chromosome"/>
</dbReference>
<dbReference type="AlphaFoldDB" id="E1QER1"/>
<dbReference type="KEGG" id="dbr:Deba_0675"/>
<keyword evidence="1" id="KW-0472">Membrane</keyword>
<dbReference type="EMBL" id="CP002085">
    <property type="protein sequence ID" value="ADK84047.1"/>
    <property type="molecule type" value="Genomic_DNA"/>
</dbReference>
<protein>
    <submittedName>
        <fullName evidence="2">Uncharacterized protein</fullName>
    </submittedName>
</protein>
<sequence length="66" mass="7195">MSKLNVLLLRLGLGLVSGWFLNLLFFSKLPMAAAFRSGVDWLISLILAGIVVGAAYMSEALRKRGQ</sequence>
<evidence type="ECO:0000256" key="1">
    <source>
        <dbReference type="SAM" id="Phobius"/>
    </source>
</evidence>
<dbReference type="OrthoDB" id="3635446at2"/>
<reference evidence="2 3" key="1">
    <citation type="journal article" date="2010" name="Stand. Genomic Sci.">
        <title>Complete genome sequence of Desulfarculus baarsii type strain (2st14).</title>
        <authorList>
            <person name="Sun H."/>
            <person name="Spring S."/>
            <person name="Lapidus A."/>
            <person name="Davenport K."/>
            <person name="Del Rio T.G."/>
            <person name="Tice H."/>
            <person name="Nolan M."/>
            <person name="Copeland A."/>
            <person name="Cheng J.F."/>
            <person name="Lucas S."/>
            <person name="Tapia R."/>
            <person name="Goodwin L."/>
            <person name="Pitluck S."/>
            <person name="Ivanova N."/>
            <person name="Pagani I."/>
            <person name="Mavromatis K."/>
            <person name="Ovchinnikova G."/>
            <person name="Pati A."/>
            <person name="Chen A."/>
            <person name="Palaniappan K."/>
            <person name="Hauser L."/>
            <person name="Chang Y.J."/>
            <person name="Jeffries C.D."/>
            <person name="Detter J.C."/>
            <person name="Han C."/>
            <person name="Rohde M."/>
            <person name="Brambilla E."/>
            <person name="Goker M."/>
            <person name="Woyke T."/>
            <person name="Bristow J."/>
            <person name="Eisen J.A."/>
            <person name="Markowitz V."/>
            <person name="Hugenholtz P."/>
            <person name="Kyrpides N.C."/>
            <person name="Klenk H.P."/>
            <person name="Land M."/>
        </authorList>
    </citation>
    <scope>NUCLEOTIDE SEQUENCE [LARGE SCALE GENOMIC DNA]</scope>
    <source>
        <strain evidence="3">ATCC 33931 / DSM 2075 / LMG 7858 / VKM B-1802 / 2st14</strain>
    </source>
</reference>
<evidence type="ECO:0000313" key="3">
    <source>
        <dbReference type="Proteomes" id="UP000009047"/>
    </source>
</evidence>
<keyword evidence="1" id="KW-0812">Transmembrane</keyword>
<accession>E1QER1</accession>
<keyword evidence="1" id="KW-1133">Transmembrane helix</keyword>